<feature type="signal peptide" evidence="6">
    <location>
        <begin position="1"/>
        <end position="20"/>
    </location>
</feature>
<dbReference type="OrthoDB" id="9783641at2"/>
<dbReference type="Proteomes" id="UP000184287">
    <property type="component" value="Unassembled WGS sequence"/>
</dbReference>
<dbReference type="EMBL" id="FQUQ01000001">
    <property type="protein sequence ID" value="SHE39998.1"/>
    <property type="molecule type" value="Genomic_DNA"/>
</dbReference>
<dbReference type="RefSeq" id="WP_073226024.1">
    <property type="nucleotide sequence ID" value="NZ_FQUQ01000001.1"/>
</dbReference>
<evidence type="ECO:0000256" key="1">
    <source>
        <dbReference type="ARBA" id="ARBA00004442"/>
    </source>
</evidence>
<dbReference type="InterPro" id="IPR011990">
    <property type="entry name" value="TPR-like_helical_dom_sf"/>
</dbReference>
<keyword evidence="9" id="KW-1185">Reference proteome</keyword>
<evidence type="ECO:0000256" key="4">
    <source>
        <dbReference type="ARBA" id="ARBA00023136"/>
    </source>
</evidence>
<keyword evidence="5" id="KW-0998">Cell outer membrane</keyword>
<protein>
    <submittedName>
        <fullName evidence="8">SusD family protein</fullName>
    </submittedName>
</protein>
<comment type="similarity">
    <text evidence="2">Belongs to the SusD family.</text>
</comment>
<evidence type="ECO:0000313" key="8">
    <source>
        <dbReference type="EMBL" id="SHE39998.1"/>
    </source>
</evidence>
<evidence type="ECO:0000259" key="7">
    <source>
        <dbReference type="Pfam" id="PF07980"/>
    </source>
</evidence>
<dbReference type="Gene3D" id="1.10.3780.10">
    <property type="entry name" value="SusD-like"/>
    <property type="match status" value="1"/>
</dbReference>
<dbReference type="GO" id="GO:0009279">
    <property type="term" value="C:cell outer membrane"/>
    <property type="evidence" value="ECO:0007669"/>
    <property type="project" value="UniProtKB-SubCell"/>
</dbReference>
<feature type="domain" description="RagB/SusD" evidence="7">
    <location>
        <begin position="284"/>
        <end position="532"/>
    </location>
</feature>
<evidence type="ECO:0000256" key="5">
    <source>
        <dbReference type="ARBA" id="ARBA00023237"/>
    </source>
</evidence>
<dbReference type="SUPFAM" id="SSF48452">
    <property type="entry name" value="TPR-like"/>
    <property type="match status" value="1"/>
</dbReference>
<evidence type="ECO:0000313" key="9">
    <source>
        <dbReference type="Proteomes" id="UP000184287"/>
    </source>
</evidence>
<dbReference type="InterPro" id="IPR012944">
    <property type="entry name" value="SusD_RagB_dom"/>
</dbReference>
<evidence type="ECO:0000256" key="2">
    <source>
        <dbReference type="ARBA" id="ARBA00006275"/>
    </source>
</evidence>
<organism evidence="8 9">
    <name type="scientific">Pedobacter caeni</name>
    <dbReference type="NCBI Taxonomy" id="288992"/>
    <lineage>
        <taxon>Bacteria</taxon>
        <taxon>Pseudomonadati</taxon>
        <taxon>Bacteroidota</taxon>
        <taxon>Sphingobacteriia</taxon>
        <taxon>Sphingobacteriales</taxon>
        <taxon>Sphingobacteriaceae</taxon>
        <taxon>Pedobacter</taxon>
    </lineage>
</organism>
<dbReference type="CDD" id="cd08977">
    <property type="entry name" value="SusD"/>
    <property type="match status" value="1"/>
</dbReference>
<evidence type="ECO:0000256" key="3">
    <source>
        <dbReference type="ARBA" id="ARBA00022729"/>
    </source>
</evidence>
<feature type="chain" id="PRO_5012635145" evidence="6">
    <location>
        <begin position="21"/>
        <end position="532"/>
    </location>
</feature>
<dbReference type="Gene3D" id="1.25.40.10">
    <property type="entry name" value="Tetratricopeptide repeat domain"/>
    <property type="match status" value="1"/>
</dbReference>
<dbReference type="STRING" id="288992.SAMN04488522_10197"/>
<dbReference type="Gene3D" id="1.25.40.390">
    <property type="match status" value="1"/>
</dbReference>
<dbReference type="Pfam" id="PF07980">
    <property type="entry name" value="SusD_RagB"/>
    <property type="match status" value="1"/>
</dbReference>
<name>A0A1M4T6P5_9SPHI</name>
<sequence length="532" mass="58229">MSNRYKIYTAALLIMASVIASCKKDSLNLIPTNDIIADQVYSTPEGYKQAFAKVYAGWALVGTKGPGSLIGDLAGFDPAQTDFLRQYWNLQELCSDEASCAWPDPGVPDAVYAMPGADNNMIKGLYARCIYQITLVNEFLRESTPEKLSSRNISGQAVTDIGGYRMEARFLRAYQYSILMDLFGNPPFLTEADEIGTTAPKQIRRADLFNYVEAELKAIEGELAAPMTNEYGRADRAAAWTILARIYLNSEVYLGVGKGKFTEAITYAAKVIAAGYSLAGNYKHLFMTDNNKTGKEIILTINYDGFKTQTYGGTTFLINANVDPGMNPASFGIPGGGWSGYRTKSTLPLLFGDYSGNTDKRALFFGNKIANDDIAVSTDGLRTTKFRNVSSTGEPGGSQDGTLCSLDFPLLRLADVYLVYAEAVLRGGTGGNMGQAISYFNLIRQRAYGNTSGNVSTITLNDILNERGRELYLEGYRRTDLIRFGKFTGSDYLWPWKGGVKGGKALEDFRALFPLPSTDVVANPNLTQNTGY</sequence>
<keyword evidence="4" id="KW-0472">Membrane</keyword>
<comment type="subcellular location">
    <subcellularLocation>
        <location evidence="1">Cell outer membrane</location>
    </subcellularLocation>
</comment>
<gene>
    <name evidence="8" type="ORF">SAMN04488522_10197</name>
</gene>
<accession>A0A1M4T6P5</accession>
<reference evidence="9" key="1">
    <citation type="submission" date="2016-11" db="EMBL/GenBank/DDBJ databases">
        <authorList>
            <person name="Varghese N."/>
            <person name="Submissions S."/>
        </authorList>
    </citation>
    <scope>NUCLEOTIDE SEQUENCE [LARGE SCALE GENOMIC DNA]</scope>
    <source>
        <strain evidence="9">DSM 16990</strain>
    </source>
</reference>
<evidence type="ECO:0000256" key="6">
    <source>
        <dbReference type="SAM" id="SignalP"/>
    </source>
</evidence>
<proteinExistence type="inferred from homology"/>
<keyword evidence="3 6" id="KW-0732">Signal</keyword>
<dbReference type="AlphaFoldDB" id="A0A1M4T6P5"/>
<dbReference type="PROSITE" id="PS51257">
    <property type="entry name" value="PROKAR_LIPOPROTEIN"/>
    <property type="match status" value="1"/>
</dbReference>